<dbReference type="RefSeq" id="WP_267624118.1">
    <property type="nucleotide sequence ID" value="NZ_JAODIW010000008.1"/>
</dbReference>
<evidence type="ECO:0000313" key="1">
    <source>
        <dbReference type="EMBL" id="MFC4358231.1"/>
    </source>
</evidence>
<sequence length="46" mass="4765">MGHCLGCGEELVEVVESDTDARFEGGTTVWECPHCGAVLGVSEVGV</sequence>
<keyword evidence="2" id="KW-1185">Reference proteome</keyword>
<comment type="caution">
    <text evidence="1">The sequence shown here is derived from an EMBL/GenBank/DDBJ whole genome shotgun (WGS) entry which is preliminary data.</text>
</comment>
<dbReference type="EMBL" id="JBHSDS010000006">
    <property type="protein sequence ID" value="MFC4358231.1"/>
    <property type="molecule type" value="Genomic_DNA"/>
</dbReference>
<gene>
    <name evidence="1" type="ORF">ACFO0N_09755</name>
</gene>
<evidence type="ECO:0000313" key="2">
    <source>
        <dbReference type="Proteomes" id="UP001595921"/>
    </source>
</evidence>
<name>A0ABD5PBR1_9EURY</name>
<accession>A0ABD5PBR1</accession>
<dbReference type="Proteomes" id="UP001595921">
    <property type="component" value="Unassembled WGS sequence"/>
</dbReference>
<evidence type="ECO:0008006" key="3">
    <source>
        <dbReference type="Google" id="ProtNLM"/>
    </source>
</evidence>
<protein>
    <recommendedName>
        <fullName evidence="3">Small CPxCG-related zinc finger protein</fullName>
    </recommendedName>
</protein>
<organism evidence="1 2">
    <name type="scientific">Halobium salinum</name>
    <dbReference type="NCBI Taxonomy" id="1364940"/>
    <lineage>
        <taxon>Archaea</taxon>
        <taxon>Methanobacteriati</taxon>
        <taxon>Methanobacteriota</taxon>
        <taxon>Stenosarchaea group</taxon>
        <taxon>Halobacteria</taxon>
        <taxon>Halobacteriales</taxon>
        <taxon>Haloferacaceae</taxon>
        <taxon>Halobium</taxon>
    </lineage>
</organism>
<proteinExistence type="predicted"/>
<dbReference type="AlphaFoldDB" id="A0ABD5PBR1"/>
<reference evidence="1 2" key="1">
    <citation type="journal article" date="2019" name="Int. J. Syst. Evol. Microbiol.">
        <title>The Global Catalogue of Microorganisms (GCM) 10K type strain sequencing project: providing services to taxonomists for standard genome sequencing and annotation.</title>
        <authorList>
            <consortium name="The Broad Institute Genomics Platform"/>
            <consortium name="The Broad Institute Genome Sequencing Center for Infectious Disease"/>
            <person name="Wu L."/>
            <person name="Ma J."/>
        </authorList>
    </citation>
    <scope>NUCLEOTIDE SEQUENCE [LARGE SCALE GENOMIC DNA]</scope>
    <source>
        <strain evidence="1 2">CGMCC 1.12553</strain>
    </source>
</reference>